<dbReference type="InterPro" id="IPR034727">
    <property type="entry name" value="Kintoun"/>
</dbReference>
<dbReference type="InParanoid" id="A0A2K3DFM0"/>
<organism evidence="7 8">
    <name type="scientific">Chlamydomonas reinhardtii</name>
    <name type="common">Chlamydomonas smithii</name>
    <dbReference type="NCBI Taxonomy" id="3055"/>
    <lineage>
        <taxon>Eukaryota</taxon>
        <taxon>Viridiplantae</taxon>
        <taxon>Chlorophyta</taxon>
        <taxon>core chlorophytes</taxon>
        <taxon>Chlorophyceae</taxon>
        <taxon>CS clade</taxon>
        <taxon>Chlamydomonadales</taxon>
        <taxon>Chlamydomonadaceae</taxon>
        <taxon>Chlamydomonas</taxon>
    </lineage>
</organism>
<feature type="compositionally biased region" description="Low complexity" evidence="4">
    <location>
        <begin position="604"/>
        <end position="617"/>
    </location>
</feature>
<feature type="domain" description="PIH1 N-terminal" evidence="5">
    <location>
        <begin position="129"/>
        <end position="244"/>
    </location>
</feature>
<name>A0A2K3DFM0_CHLRE</name>
<keyword evidence="8" id="KW-1185">Reference proteome</keyword>
<dbReference type="AlphaFoldDB" id="A0A2K3DFM0"/>
<dbReference type="GeneID" id="5722292"/>
<feature type="compositionally biased region" description="Low complexity" evidence="4">
    <location>
        <begin position="628"/>
        <end position="659"/>
    </location>
</feature>
<evidence type="ECO:0000256" key="4">
    <source>
        <dbReference type="SAM" id="MobiDB-lite"/>
    </source>
</evidence>
<dbReference type="Proteomes" id="UP000006906">
    <property type="component" value="Chromosome 9"/>
</dbReference>
<accession>A0A2K3DFM0</accession>
<dbReference type="GO" id="GO:0060285">
    <property type="term" value="P:cilium-dependent cell motility"/>
    <property type="evidence" value="ECO:0007669"/>
    <property type="project" value="UniProtKB-UniRule"/>
</dbReference>
<dbReference type="InterPro" id="IPR041442">
    <property type="entry name" value="PIH1D1/2/3_CS-like"/>
</dbReference>
<keyword evidence="2 3" id="KW-0963">Cytoplasm</keyword>
<dbReference type="PANTHER" id="PTHR22997">
    <property type="entry name" value="PIH1 DOMAIN-CONTAINING PROTEIN 1"/>
    <property type="match status" value="1"/>
</dbReference>
<dbReference type="EMBL" id="CM008970">
    <property type="protein sequence ID" value="PNW79334.1"/>
    <property type="molecule type" value="Genomic_DNA"/>
</dbReference>
<dbReference type="Pfam" id="PF18201">
    <property type="entry name" value="PIH1_CS"/>
    <property type="match status" value="1"/>
</dbReference>
<sequence>MPGKEENDTLEKSLKELNLTSDEMTKFEKAFKDPEFIKLFEEYAKEVSDPKVKAETDAYLRQIEQQGRAEDVYGAGTQLIVPDPAGAVIKTKVVSSSASKKQQQEQEKQEKEQQQQAAGAGKPEGPGKQGALPVGQKVFINICTCDKLERYSLTDAQDPATGRLRPKLTIPLSLGPVRQGADKQGAPAAVYDFVVHPDSWTFAAGNAAGLATLADTALDHVEQVGRCRLVRAWKRLNCRYKGTEGAAEPPVQCIRTSAAAAAGAAGEGAGGRVRPRPDVPGVPDLPGAKTAPPAAAGAAATAAAAAGAAEGGAGSSSRSTFSFDKSRKAGGTEAAGAVAKQEATITDPARPGYRHPDGAVTPEWGLLHRGEADLGEAWGDAGKGLAAGGRVPKELVVRVTLPDVSSAAAVDLDVGARCLALTVPNRYRLSVQLPYGVDDAKGRAKFDKARKVLEVTLPVVPPPAPPPGAAAAARAGLALIQELGGSEEAAEVKAEVEVEVADVMGRDQEAAHAKSEAGAGAGVKSPHTAAAASSGAAPAPAAASEEEEEEDKEDGGPAAGSGGDPAAAAAAAGASSGRELTENERKWRELHARQQQEEQEQQEAAEAAAAAAAAAAEPSSRSQLTGTVAQGGAAAAAESVAAAKQQVQQQPVAAAAAPTAVLRPRLNRELAMELD</sequence>
<dbReference type="GO" id="GO:0005737">
    <property type="term" value="C:cytoplasm"/>
    <property type="evidence" value="ECO:0000318"/>
    <property type="project" value="GO_Central"/>
</dbReference>
<feature type="region of interest" description="Disordered" evidence="4">
    <location>
        <begin position="310"/>
        <end position="340"/>
    </location>
</feature>
<feature type="domain" description="PIH1D1/2/3 CS-like" evidence="6">
    <location>
        <begin position="389"/>
        <end position="460"/>
    </location>
</feature>
<feature type="compositionally biased region" description="Low complexity" evidence="4">
    <location>
        <begin position="529"/>
        <end position="543"/>
    </location>
</feature>
<dbReference type="KEGG" id="cre:CHLRE_09g411450v5"/>
<protein>
    <recommendedName>
        <fullName evidence="3">Protein kintoun</fullName>
    </recommendedName>
    <alternativeName>
        <fullName evidence="3">Dynein assembly factor 2, axonemal homolog</fullName>
    </alternativeName>
</protein>
<feature type="compositionally biased region" description="Acidic residues" evidence="4">
    <location>
        <begin position="544"/>
        <end position="553"/>
    </location>
</feature>
<feature type="region of interest" description="Disordered" evidence="4">
    <location>
        <begin position="98"/>
        <end position="131"/>
    </location>
</feature>
<dbReference type="STRING" id="3055.A0A2K3DFM0"/>
<evidence type="ECO:0000259" key="5">
    <source>
        <dbReference type="Pfam" id="PF08190"/>
    </source>
</evidence>
<evidence type="ECO:0000259" key="6">
    <source>
        <dbReference type="Pfam" id="PF18201"/>
    </source>
</evidence>
<feature type="compositionally biased region" description="Basic and acidic residues" evidence="4">
    <location>
        <begin position="579"/>
        <end position="596"/>
    </location>
</feature>
<dbReference type="PANTHER" id="PTHR22997:SF0">
    <property type="entry name" value="PIH1 DOMAIN-CONTAINING PROTEIN 1"/>
    <property type="match status" value="1"/>
</dbReference>
<comment type="function">
    <text evidence="3">Required for cytoplasmic pre-assembly of axonemal dyneins, thereby playing a central role in motility in cilia and flagella. Involved in pre-assembly of dynein arm complexes in the cytoplasm before intraflagellar transport loads them for the ciliary compartment.</text>
</comment>
<feature type="region of interest" description="Disordered" evidence="4">
    <location>
        <begin position="509"/>
        <end position="659"/>
    </location>
</feature>
<evidence type="ECO:0000256" key="3">
    <source>
        <dbReference type="HAMAP-Rule" id="MF_03069"/>
    </source>
</evidence>
<evidence type="ECO:0000313" key="8">
    <source>
        <dbReference type="Proteomes" id="UP000006906"/>
    </source>
</evidence>
<evidence type="ECO:0000256" key="1">
    <source>
        <dbReference type="ARBA" id="ARBA00004496"/>
    </source>
</evidence>
<comment type="subcellular location">
    <subcellularLocation>
        <location evidence="1 3">Cytoplasm</location>
    </subcellularLocation>
</comment>
<dbReference type="GO" id="GO:0070286">
    <property type="term" value="P:axonemal dynein complex assembly"/>
    <property type="evidence" value="ECO:0007669"/>
    <property type="project" value="UniProtKB-UniRule"/>
</dbReference>
<feature type="compositionally biased region" description="Low complexity" evidence="4">
    <location>
        <begin position="564"/>
        <end position="577"/>
    </location>
</feature>
<dbReference type="ExpressionAtlas" id="A0A2K3DFM0">
    <property type="expression patterns" value="baseline"/>
</dbReference>
<feature type="compositionally biased region" description="Basic and acidic residues" evidence="4">
    <location>
        <begin position="102"/>
        <end position="113"/>
    </location>
</feature>
<feature type="region of interest" description="Disordered" evidence="4">
    <location>
        <begin position="265"/>
        <end position="293"/>
    </location>
</feature>
<dbReference type="HAMAP" id="MF_03069">
    <property type="entry name" value="Kintoun"/>
    <property type="match status" value="1"/>
</dbReference>
<proteinExistence type="inferred from homology"/>
<dbReference type="InterPro" id="IPR012981">
    <property type="entry name" value="PIH1_N"/>
</dbReference>
<dbReference type="OrthoDB" id="546764at2759"/>
<dbReference type="RefSeq" id="XP_042921567.1">
    <property type="nucleotide sequence ID" value="XM_043066271.1"/>
</dbReference>
<evidence type="ECO:0000313" key="7">
    <source>
        <dbReference type="EMBL" id="PNW79334.1"/>
    </source>
</evidence>
<gene>
    <name evidence="7" type="ORF">CHLRE_09g411450v5</name>
</gene>
<feature type="compositionally biased region" description="Low complexity" evidence="4">
    <location>
        <begin position="279"/>
        <end position="293"/>
    </location>
</feature>
<dbReference type="Pfam" id="PF08190">
    <property type="entry name" value="PIH1"/>
    <property type="match status" value="1"/>
</dbReference>
<reference evidence="7 8" key="1">
    <citation type="journal article" date="2007" name="Science">
        <title>The Chlamydomonas genome reveals the evolution of key animal and plant functions.</title>
        <authorList>
            <person name="Merchant S.S."/>
            <person name="Prochnik S.E."/>
            <person name="Vallon O."/>
            <person name="Harris E.H."/>
            <person name="Karpowicz S.J."/>
            <person name="Witman G.B."/>
            <person name="Terry A."/>
            <person name="Salamov A."/>
            <person name="Fritz-Laylin L.K."/>
            <person name="Marechal-Drouard L."/>
            <person name="Marshall W.F."/>
            <person name="Qu L.H."/>
            <person name="Nelson D.R."/>
            <person name="Sanderfoot A.A."/>
            <person name="Spalding M.H."/>
            <person name="Kapitonov V.V."/>
            <person name="Ren Q."/>
            <person name="Ferris P."/>
            <person name="Lindquist E."/>
            <person name="Shapiro H."/>
            <person name="Lucas S.M."/>
            <person name="Grimwood J."/>
            <person name="Schmutz J."/>
            <person name="Cardol P."/>
            <person name="Cerutti H."/>
            <person name="Chanfreau G."/>
            <person name="Chen C.L."/>
            <person name="Cognat V."/>
            <person name="Croft M.T."/>
            <person name="Dent R."/>
            <person name="Dutcher S."/>
            <person name="Fernandez E."/>
            <person name="Fukuzawa H."/>
            <person name="Gonzalez-Ballester D."/>
            <person name="Gonzalez-Halphen D."/>
            <person name="Hallmann A."/>
            <person name="Hanikenne M."/>
            <person name="Hippler M."/>
            <person name="Inwood W."/>
            <person name="Jabbari K."/>
            <person name="Kalanon M."/>
            <person name="Kuras R."/>
            <person name="Lefebvre P.A."/>
            <person name="Lemaire S.D."/>
            <person name="Lobanov A.V."/>
            <person name="Lohr M."/>
            <person name="Manuell A."/>
            <person name="Meier I."/>
            <person name="Mets L."/>
            <person name="Mittag M."/>
            <person name="Mittelmeier T."/>
            <person name="Moroney J.V."/>
            <person name="Moseley J."/>
            <person name="Napoli C."/>
            <person name="Nedelcu A.M."/>
            <person name="Niyogi K."/>
            <person name="Novoselov S.V."/>
            <person name="Paulsen I.T."/>
            <person name="Pazour G."/>
            <person name="Purton S."/>
            <person name="Ral J.P."/>
            <person name="Riano-Pachon D.M."/>
            <person name="Riekhof W."/>
            <person name="Rymarquis L."/>
            <person name="Schroda M."/>
            <person name="Stern D."/>
            <person name="Umen J."/>
            <person name="Willows R."/>
            <person name="Wilson N."/>
            <person name="Zimmer S.L."/>
            <person name="Allmer J."/>
            <person name="Balk J."/>
            <person name="Bisova K."/>
            <person name="Chen C.J."/>
            <person name="Elias M."/>
            <person name="Gendler K."/>
            <person name="Hauser C."/>
            <person name="Lamb M.R."/>
            <person name="Ledford H."/>
            <person name="Long J.C."/>
            <person name="Minagawa J."/>
            <person name="Page M.D."/>
            <person name="Pan J."/>
            <person name="Pootakham W."/>
            <person name="Roje S."/>
            <person name="Rose A."/>
            <person name="Stahlberg E."/>
            <person name="Terauchi A.M."/>
            <person name="Yang P."/>
            <person name="Ball S."/>
            <person name="Bowler C."/>
            <person name="Dieckmann C.L."/>
            <person name="Gladyshev V.N."/>
            <person name="Green P."/>
            <person name="Jorgensen R."/>
            <person name="Mayfield S."/>
            <person name="Mueller-Roeber B."/>
            <person name="Rajamani S."/>
            <person name="Sayre R.T."/>
            <person name="Brokstein P."/>
            <person name="Dubchak I."/>
            <person name="Goodstein D."/>
            <person name="Hornick L."/>
            <person name="Huang Y.W."/>
            <person name="Jhaveri J."/>
            <person name="Luo Y."/>
            <person name="Martinez D."/>
            <person name="Ngau W.C."/>
            <person name="Otillar B."/>
            <person name="Poliakov A."/>
            <person name="Porter A."/>
            <person name="Szajkowski L."/>
            <person name="Werner G."/>
            <person name="Zhou K."/>
            <person name="Grigoriev I.V."/>
            <person name="Rokhsar D.S."/>
            <person name="Grossman A.R."/>
        </authorList>
    </citation>
    <scope>NUCLEOTIDE SEQUENCE [LARGE SCALE GENOMIC DNA]</scope>
    <source>
        <strain evidence="8">CC-503</strain>
    </source>
</reference>
<dbReference type="InterPro" id="IPR050734">
    <property type="entry name" value="PIH1/Kintoun_subfamily"/>
</dbReference>
<evidence type="ECO:0000256" key="2">
    <source>
        <dbReference type="ARBA" id="ARBA00022490"/>
    </source>
</evidence>
<comment type="similarity">
    <text evidence="3">Belongs to the PIH1 family. Kintoun subfamily.</text>
</comment>
<dbReference type="Gramene" id="PNW79334">
    <property type="protein sequence ID" value="PNW79334"/>
    <property type="gene ID" value="CHLRE_09g411450v5"/>
</dbReference>